<evidence type="ECO:0000259" key="1">
    <source>
        <dbReference type="PROSITE" id="PS50943"/>
    </source>
</evidence>
<dbReference type="PROSITE" id="PS50943">
    <property type="entry name" value="HTH_CROC1"/>
    <property type="match status" value="1"/>
</dbReference>
<dbReference type="Gene3D" id="1.10.260.40">
    <property type="entry name" value="lambda repressor-like DNA-binding domains"/>
    <property type="match status" value="1"/>
</dbReference>
<sequence>MTDSIARNEKQLGAILRRARKQAGLTQSGLGDHIHLRQGTVSRLEAGEPAVQLRTLMAALSALDLELVVRPRSKGNAADIEDLF</sequence>
<dbReference type="Pfam" id="PF13560">
    <property type="entry name" value="HTH_31"/>
    <property type="match status" value="1"/>
</dbReference>
<accession>A0A135HXT5</accession>
<name>A0A135HXT5_9HYPH</name>
<dbReference type="InterPro" id="IPR010982">
    <property type="entry name" value="Lambda_DNA-bd_dom_sf"/>
</dbReference>
<dbReference type="Proteomes" id="UP000070107">
    <property type="component" value="Unassembled WGS sequence"/>
</dbReference>
<dbReference type="AlphaFoldDB" id="A0A135HXT5"/>
<reference evidence="2 3" key="1">
    <citation type="submission" date="2015-11" db="EMBL/GenBank/DDBJ databases">
        <title>Draft genome sequence of Paramesorhizobium deserti A-3-E, a strain highly resistant to diverse beta-lactam antibiotics.</title>
        <authorList>
            <person name="Lv R."/>
            <person name="Yang X."/>
            <person name="Fang N."/>
            <person name="Guo J."/>
            <person name="Luo X."/>
            <person name="Peng F."/>
            <person name="Yang R."/>
            <person name="Cui Y."/>
            <person name="Fang C."/>
            <person name="Song Y."/>
        </authorList>
    </citation>
    <scope>NUCLEOTIDE SEQUENCE [LARGE SCALE GENOMIC DNA]</scope>
    <source>
        <strain evidence="2 3">A-3-E</strain>
    </source>
</reference>
<dbReference type="SMART" id="SM00530">
    <property type="entry name" value="HTH_XRE"/>
    <property type="match status" value="1"/>
</dbReference>
<dbReference type="STRING" id="1494590.ATN84_24450"/>
<dbReference type="RefSeq" id="WP_068881208.1">
    <property type="nucleotide sequence ID" value="NZ_LNTU01000004.1"/>
</dbReference>
<proteinExistence type="predicted"/>
<feature type="domain" description="HTH cro/C1-type" evidence="1">
    <location>
        <begin position="16"/>
        <end position="70"/>
    </location>
</feature>
<protein>
    <submittedName>
        <fullName evidence="2">XRE family transcriptional regulator</fullName>
    </submittedName>
</protein>
<gene>
    <name evidence="2" type="ORF">ATN84_24450</name>
</gene>
<dbReference type="GO" id="GO:0003677">
    <property type="term" value="F:DNA binding"/>
    <property type="evidence" value="ECO:0007669"/>
    <property type="project" value="InterPro"/>
</dbReference>
<comment type="caution">
    <text evidence="2">The sequence shown here is derived from an EMBL/GenBank/DDBJ whole genome shotgun (WGS) entry which is preliminary data.</text>
</comment>
<evidence type="ECO:0000313" key="3">
    <source>
        <dbReference type="Proteomes" id="UP000070107"/>
    </source>
</evidence>
<keyword evidence="3" id="KW-1185">Reference proteome</keyword>
<dbReference type="OrthoDB" id="9154356at2"/>
<organism evidence="2 3">
    <name type="scientific">Paramesorhizobium deserti</name>
    <dbReference type="NCBI Taxonomy" id="1494590"/>
    <lineage>
        <taxon>Bacteria</taxon>
        <taxon>Pseudomonadati</taxon>
        <taxon>Pseudomonadota</taxon>
        <taxon>Alphaproteobacteria</taxon>
        <taxon>Hyphomicrobiales</taxon>
        <taxon>Phyllobacteriaceae</taxon>
        <taxon>Paramesorhizobium</taxon>
    </lineage>
</organism>
<dbReference type="CDD" id="cd00093">
    <property type="entry name" value="HTH_XRE"/>
    <property type="match status" value="1"/>
</dbReference>
<dbReference type="EMBL" id="LNTU01000004">
    <property type="protein sequence ID" value="KXF77968.1"/>
    <property type="molecule type" value="Genomic_DNA"/>
</dbReference>
<evidence type="ECO:0000313" key="2">
    <source>
        <dbReference type="EMBL" id="KXF77968.1"/>
    </source>
</evidence>
<dbReference type="SUPFAM" id="SSF47413">
    <property type="entry name" value="lambda repressor-like DNA-binding domains"/>
    <property type="match status" value="1"/>
</dbReference>
<dbReference type="InterPro" id="IPR001387">
    <property type="entry name" value="Cro/C1-type_HTH"/>
</dbReference>